<dbReference type="Proteomes" id="UP000199448">
    <property type="component" value="Unassembled WGS sequence"/>
</dbReference>
<organism evidence="2 3">
    <name type="scientific">Salinimicrobium catena</name>
    <dbReference type="NCBI Taxonomy" id="390640"/>
    <lineage>
        <taxon>Bacteria</taxon>
        <taxon>Pseudomonadati</taxon>
        <taxon>Bacteroidota</taxon>
        <taxon>Flavobacteriia</taxon>
        <taxon>Flavobacteriales</taxon>
        <taxon>Flavobacteriaceae</taxon>
        <taxon>Salinimicrobium</taxon>
    </lineage>
</organism>
<evidence type="ECO:0008006" key="4">
    <source>
        <dbReference type="Google" id="ProtNLM"/>
    </source>
</evidence>
<sequence length="371" mass="43536">MKKLLHLVLILTLFTFSSTVNSQTSIDPISKVDFRTGSLEEVKNYLLAKDIIEDKEDKYSFYEYHFPITSDQLTLSIGFNPDQFDTKTLRQLRIYLREDTIYRPEPTYYKGLGPISKVKVDQILKTYQKWYGQHDTIIYPQENYEFPKEAQELLDSLHERRVSKLTEEEKDSIRQNQPKTFVWYEKDYDIEFSLPSYENNKYTGFINSYKDASITYSVKDYKQRVRSLKDSIRKIMKPAEIVEISLDDPTWKEEQLETNFSYRIKDIRRTTMASMVGFKDIVAVKFDIIIKDLFNEELAQFENVIFELPSSLGKDASGYSYYNVGGAINYGHQYHQAERYNYAKNFAKAHTIKLVASIKAIVFSNGDVLKI</sequence>
<evidence type="ECO:0000313" key="3">
    <source>
        <dbReference type="Proteomes" id="UP000199448"/>
    </source>
</evidence>
<evidence type="ECO:0000256" key="1">
    <source>
        <dbReference type="SAM" id="SignalP"/>
    </source>
</evidence>
<feature type="signal peptide" evidence="1">
    <location>
        <begin position="1"/>
        <end position="22"/>
    </location>
</feature>
<dbReference type="STRING" id="390640.SAMN04488034_101799"/>
<keyword evidence="1" id="KW-0732">Signal</keyword>
<dbReference type="AlphaFoldDB" id="A0A1H5JNI0"/>
<reference evidence="2 3" key="1">
    <citation type="submission" date="2016-10" db="EMBL/GenBank/DDBJ databases">
        <authorList>
            <person name="de Groot N.N."/>
        </authorList>
    </citation>
    <scope>NUCLEOTIDE SEQUENCE [LARGE SCALE GENOMIC DNA]</scope>
    <source>
        <strain evidence="2 3">DSM 23553</strain>
    </source>
</reference>
<keyword evidence="3" id="KW-1185">Reference proteome</keyword>
<accession>A0A1H5JNI0</accession>
<proteinExistence type="predicted"/>
<dbReference type="EMBL" id="FNUG01000001">
    <property type="protein sequence ID" value="SEE54079.1"/>
    <property type="molecule type" value="Genomic_DNA"/>
</dbReference>
<evidence type="ECO:0000313" key="2">
    <source>
        <dbReference type="EMBL" id="SEE54079.1"/>
    </source>
</evidence>
<protein>
    <recommendedName>
        <fullName evidence="4">DUF4136 domain-containing protein</fullName>
    </recommendedName>
</protein>
<dbReference type="RefSeq" id="WP_093111921.1">
    <property type="nucleotide sequence ID" value="NZ_FNGG01000016.1"/>
</dbReference>
<gene>
    <name evidence="2" type="ORF">SAMN04488034_101799</name>
</gene>
<feature type="chain" id="PRO_5011502365" description="DUF4136 domain-containing protein" evidence="1">
    <location>
        <begin position="23"/>
        <end position="371"/>
    </location>
</feature>
<name>A0A1H5JNI0_9FLAO</name>